<evidence type="ECO:0000256" key="6">
    <source>
        <dbReference type="SAM" id="MobiDB-lite"/>
    </source>
</evidence>
<evidence type="ECO:0000259" key="7">
    <source>
        <dbReference type="PROSITE" id="PS51387"/>
    </source>
</evidence>
<dbReference type="Gene3D" id="3.30.70.2740">
    <property type="match status" value="1"/>
</dbReference>
<dbReference type="AlphaFoldDB" id="A0A418VCC2"/>
<proteinExistence type="inferred from homology"/>
<dbReference type="InterPro" id="IPR051914">
    <property type="entry name" value="FAD-linked_OxidoTrans_Type4"/>
</dbReference>
<sequence length="491" mass="52133">MTPEKMASEKTAVEKQGLTTDSRARKPRSEGTPDNPLAAELTRQLGSKKVLHHLSERLNYRYDAIQFGVTPLCVVLPESTADVVAAVKVARAAGIPIVGRGAASGLSGGVTPLQESLVISFTRMTRLEVFPERREAVAQPGVVTLKVTEAARPHGLFYPPDPASFRTSTIGGNLGENAGGPMCFKYGVTGDYVKALEFVDEGGDVHRVTREAFDLAGLLIGSEGTLGLMTEATLRLIPPPKFTRTLMAHFAEVGQAAEAVSAAIAAGAVPAKLEFMDRACTNAIEDYLHLGLPREAEAVVLVDTDGNDLNTVDAELELVAQACQGAGGVVKLAADPAEADALWQARRSISPALGRIRPQRMNEDIVVPRSALPQVVREIRALGDASGLHLVQFGHIGDGNLHPNIMFDPRIEDEGAVHDLAHKIALVAIRHGGVLSGEHGIGTMKRDFMTDAVDPVTLQALWNVKKALDPAGSLNPGKILPEQPGGPHARP</sequence>
<evidence type="ECO:0000256" key="1">
    <source>
        <dbReference type="ARBA" id="ARBA00001974"/>
    </source>
</evidence>
<protein>
    <submittedName>
        <fullName evidence="8">FAD-binding protein</fullName>
    </submittedName>
</protein>
<dbReference type="PROSITE" id="PS51387">
    <property type="entry name" value="FAD_PCMH"/>
    <property type="match status" value="1"/>
</dbReference>
<keyword evidence="5" id="KW-0560">Oxidoreductase</keyword>
<dbReference type="RefSeq" id="WP_119766414.1">
    <property type="nucleotide sequence ID" value="NZ_QYUJ01000014.1"/>
</dbReference>
<comment type="caution">
    <text evidence="8">The sequence shown here is derived from an EMBL/GenBank/DDBJ whole genome shotgun (WGS) entry which is preliminary data.</text>
</comment>
<dbReference type="InterPro" id="IPR006094">
    <property type="entry name" value="Oxid_FAD_bind_N"/>
</dbReference>
<name>A0A418VCC2_9DEIO</name>
<dbReference type="GO" id="GO:0071949">
    <property type="term" value="F:FAD binding"/>
    <property type="evidence" value="ECO:0007669"/>
    <property type="project" value="InterPro"/>
</dbReference>
<evidence type="ECO:0000256" key="3">
    <source>
        <dbReference type="ARBA" id="ARBA00022630"/>
    </source>
</evidence>
<accession>A0A418VCC2</accession>
<dbReference type="FunFam" id="1.10.45.10:FF:000001">
    <property type="entry name" value="D-lactate dehydrogenase mitochondrial"/>
    <property type="match status" value="1"/>
</dbReference>
<dbReference type="InterPro" id="IPR016169">
    <property type="entry name" value="FAD-bd_PCMH_sub2"/>
</dbReference>
<evidence type="ECO:0000256" key="2">
    <source>
        <dbReference type="ARBA" id="ARBA00008000"/>
    </source>
</evidence>
<comment type="similarity">
    <text evidence="2">Belongs to the FAD-binding oxidoreductase/transferase type 4 family.</text>
</comment>
<dbReference type="GO" id="GO:0016491">
    <property type="term" value="F:oxidoreductase activity"/>
    <property type="evidence" value="ECO:0007669"/>
    <property type="project" value="UniProtKB-KW"/>
</dbReference>
<reference evidence="8 9" key="1">
    <citation type="submission" date="2018-09" db="EMBL/GenBank/DDBJ databases">
        <authorList>
            <person name="Zhu H."/>
        </authorList>
    </citation>
    <scope>NUCLEOTIDE SEQUENCE [LARGE SCALE GENOMIC DNA]</scope>
    <source>
        <strain evidence="8 9">K2S05-167</strain>
    </source>
</reference>
<dbReference type="InterPro" id="IPR016171">
    <property type="entry name" value="Vanillyl_alc_oxidase_C-sub2"/>
</dbReference>
<dbReference type="Pfam" id="PF02913">
    <property type="entry name" value="FAD-oxidase_C"/>
    <property type="match status" value="1"/>
</dbReference>
<dbReference type="PANTHER" id="PTHR42934">
    <property type="entry name" value="GLYCOLATE OXIDASE SUBUNIT GLCD"/>
    <property type="match status" value="1"/>
</dbReference>
<dbReference type="Gene3D" id="1.10.45.10">
    <property type="entry name" value="Vanillyl-alcohol Oxidase, Chain A, domain 4"/>
    <property type="match status" value="1"/>
</dbReference>
<dbReference type="SUPFAM" id="SSF55103">
    <property type="entry name" value="FAD-linked oxidases, C-terminal domain"/>
    <property type="match status" value="1"/>
</dbReference>
<feature type="compositionally biased region" description="Basic and acidic residues" evidence="6">
    <location>
        <begin position="1"/>
        <end position="13"/>
    </location>
</feature>
<keyword evidence="4" id="KW-0274">FAD</keyword>
<dbReference type="Gene3D" id="3.30.70.2190">
    <property type="match status" value="1"/>
</dbReference>
<organism evidence="8 9">
    <name type="scientific">Deinococcus cavernae</name>
    <dbReference type="NCBI Taxonomy" id="2320857"/>
    <lineage>
        <taxon>Bacteria</taxon>
        <taxon>Thermotogati</taxon>
        <taxon>Deinococcota</taxon>
        <taxon>Deinococci</taxon>
        <taxon>Deinococcales</taxon>
        <taxon>Deinococcaceae</taxon>
        <taxon>Deinococcus</taxon>
    </lineage>
</organism>
<keyword evidence="3" id="KW-0285">Flavoprotein</keyword>
<gene>
    <name evidence="8" type="ORF">D3875_09905</name>
</gene>
<dbReference type="FunFam" id="3.30.70.2740:FF:000001">
    <property type="entry name" value="D-lactate dehydrogenase mitochondrial"/>
    <property type="match status" value="1"/>
</dbReference>
<dbReference type="SUPFAM" id="SSF56176">
    <property type="entry name" value="FAD-binding/transporter-associated domain-like"/>
    <property type="match status" value="1"/>
</dbReference>
<dbReference type="Proteomes" id="UP000286287">
    <property type="component" value="Unassembled WGS sequence"/>
</dbReference>
<dbReference type="Gene3D" id="3.30.465.10">
    <property type="match status" value="1"/>
</dbReference>
<evidence type="ECO:0000256" key="5">
    <source>
        <dbReference type="ARBA" id="ARBA00023002"/>
    </source>
</evidence>
<keyword evidence="9" id="KW-1185">Reference proteome</keyword>
<dbReference type="EMBL" id="QYUJ01000014">
    <property type="protein sequence ID" value="RJF73652.1"/>
    <property type="molecule type" value="Genomic_DNA"/>
</dbReference>
<comment type="cofactor">
    <cofactor evidence="1">
        <name>FAD</name>
        <dbReference type="ChEBI" id="CHEBI:57692"/>
    </cofactor>
</comment>
<dbReference type="InterPro" id="IPR036318">
    <property type="entry name" value="FAD-bd_PCMH-like_sf"/>
</dbReference>
<dbReference type="InterPro" id="IPR004113">
    <property type="entry name" value="FAD-bd_oxidored_4_C"/>
</dbReference>
<dbReference type="OrthoDB" id="9767256at2"/>
<feature type="compositionally biased region" description="Basic and acidic residues" evidence="6">
    <location>
        <begin position="22"/>
        <end position="31"/>
    </location>
</feature>
<evidence type="ECO:0000313" key="8">
    <source>
        <dbReference type="EMBL" id="RJF73652.1"/>
    </source>
</evidence>
<dbReference type="InterPro" id="IPR016164">
    <property type="entry name" value="FAD-linked_Oxase-like_C"/>
</dbReference>
<evidence type="ECO:0000256" key="4">
    <source>
        <dbReference type="ARBA" id="ARBA00022827"/>
    </source>
</evidence>
<dbReference type="PANTHER" id="PTHR42934:SF2">
    <property type="entry name" value="GLYCOLATE OXIDASE SUBUNIT GLCD"/>
    <property type="match status" value="1"/>
</dbReference>
<dbReference type="Gene3D" id="3.30.43.10">
    <property type="entry name" value="Uridine Diphospho-n-acetylenolpyruvylglucosamine Reductase, domain 2"/>
    <property type="match status" value="1"/>
</dbReference>
<dbReference type="Pfam" id="PF01565">
    <property type="entry name" value="FAD_binding_4"/>
    <property type="match status" value="1"/>
</dbReference>
<dbReference type="InterPro" id="IPR016167">
    <property type="entry name" value="FAD-bd_PCMH_sub1"/>
</dbReference>
<feature type="region of interest" description="Disordered" evidence="6">
    <location>
        <begin position="1"/>
        <end position="37"/>
    </location>
</feature>
<dbReference type="InterPro" id="IPR016166">
    <property type="entry name" value="FAD-bd_PCMH"/>
</dbReference>
<evidence type="ECO:0000313" key="9">
    <source>
        <dbReference type="Proteomes" id="UP000286287"/>
    </source>
</evidence>
<feature type="domain" description="FAD-binding PCMH-type" evidence="7">
    <location>
        <begin position="67"/>
        <end position="239"/>
    </location>
</feature>